<accession>A0A4C1VKZ9</accession>
<feature type="binding site" evidence="8">
    <location>
        <begin position="145"/>
        <end position="152"/>
    </location>
    <ligand>
        <name>ATP</name>
        <dbReference type="ChEBI" id="CHEBI:30616"/>
    </ligand>
</feature>
<keyword evidence="7" id="KW-0206">Cytoskeleton</keyword>
<keyword evidence="7" id="KW-0963">Cytoplasm</keyword>
<protein>
    <submittedName>
        <fullName evidence="11">Kinesin-like protein subito</fullName>
    </submittedName>
</protein>
<feature type="domain" description="Kinesin motor" evidence="10">
    <location>
        <begin position="58"/>
        <end position="447"/>
    </location>
</feature>
<dbReference type="PANTHER" id="PTHR47968:SF36">
    <property type="entry name" value="KINESIN HEAVY CHAIN ISOFORM X1"/>
    <property type="match status" value="1"/>
</dbReference>
<keyword evidence="12" id="KW-1185">Reference proteome</keyword>
<feature type="compositionally biased region" description="Polar residues" evidence="9">
    <location>
        <begin position="729"/>
        <end position="742"/>
    </location>
</feature>
<dbReference type="Proteomes" id="UP000299102">
    <property type="component" value="Unassembled WGS sequence"/>
</dbReference>
<sequence>MENTRSTIEEHCSNEDSDCFRDSYATSLPYRRPQKLNMRKENLLYKFEEEYEIEKPELIQVYLRLKPSDTLNAAYEIRSDKCLVTSMDTATIGHGRRTQQIVKKVYTFSHIFGSDSHQKEIFETVVKTNLQKLSEGHNYTLLTYGASGSGKTYTLMGTKAAPGLIPRSLEYLFHIVEASQSPYYRPCDNGAEKLNTVQLYQELMWVEKLRQVSAPARKKYRRMSANLTAEFSASTLNLSNRVRYYIWVSFIEIYNEVIYDLLVPPESRTKLYIMSDSNGQEYVKGAKQAFVRSGEEAHDVLVAGRHNLRVASTGVNAQSSRSHCIFTITMITETVEGVQISRMRLCDLAGSERANRTHNKGARMAESGAINSSLHVLERCLRTLRKNQKQRQPENGFVPYRQSKLTRLLCSGLSGLMRRSLRVGGNSESGVGLCAGVQARASEINNTVIESTLESTGSHLQDTIGLDEVEKLRSDNERLYFELAQRESESKELRALLERRRLESAELMQRLVKEAKDMTHEYHVAVADSLKQRHAEEMDSIKQKTAAKVKQLASENAQPLTENARLREQLAVEKEARMIDFEELQYLRSLIEEADQEKQSSRTTPKPKDYELMLSESEKDDSNNCSEDDEPLQNTTSQCLAEEKIHRFTGDDIGDADSRMSSDSVASVSGNEDIIDLDSDGDITHSNAVNRSGVAGETDHIDDLNTEDVTNVSCIEDVKVSPNKDDESVSNADRNENSSLPEATNARRSSKQTCSGKETVEKNSVLPSESVTMILNRDIINRPPERLQTEFENSTVIKTADLLDNKNACLVTSDQWKQCFKTSNMENERENKSDDCGFETTVDVQCENANNIAINDDGNETLDHFRQKGITNNDIHKSLIQTRKESLDDIERESDNSKGKDEMIKDYNDGCNLRHAENGKVENLDTLAFITYNIELLTTESISITNVNADTIFENRHTTSPETTKNVETFDVGKSDDSCNIRCTILNSSLAQFERFESVVNEGKNREDVDNFVMDFKESHTSKEKKTYFDNLDSDNNPQFKMVPEADFAEKIFVQSSTTEETNVHNSSNSAEIKIFRNNISESKNHFFLKPKSISCLNKHDSVDIFEEVGSPLVKCEIVTREVEGKKEKGKAEEKTKPKFDTLEDQPEITTAGPLLKNNIDTEEVSISFTKRNTAGNNTTEEFENLYRDVSNSNISEFNALMTHENIDIEDKDDKVNTNNEVMTTVNAGKDNDVGDVKSNGLETTLDLGEAKAEEDTKLVTYNLREKSRQNTHNAPKYNLRLRRQKNLKFEVEPEDPNKLQDIANLQRQFSDVTLDIPAEVKPAQDITFLDEELREKENYPLETQSCPQKSITRSRRKLYTPREPLEDSFAAGESDERVKILRPSYHKGRARRRL</sequence>
<proteinExistence type="inferred from homology"/>
<dbReference type="Pfam" id="PF00225">
    <property type="entry name" value="Kinesin"/>
    <property type="match status" value="1"/>
</dbReference>
<evidence type="ECO:0000256" key="1">
    <source>
        <dbReference type="ARBA" id="ARBA00004245"/>
    </source>
</evidence>
<evidence type="ECO:0000256" key="4">
    <source>
        <dbReference type="ARBA" id="ARBA00022840"/>
    </source>
</evidence>
<organism evidence="11 12">
    <name type="scientific">Eumeta variegata</name>
    <name type="common">Bagworm moth</name>
    <name type="synonym">Eumeta japonica</name>
    <dbReference type="NCBI Taxonomy" id="151549"/>
    <lineage>
        <taxon>Eukaryota</taxon>
        <taxon>Metazoa</taxon>
        <taxon>Ecdysozoa</taxon>
        <taxon>Arthropoda</taxon>
        <taxon>Hexapoda</taxon>
        <taxon>Insecta</taxon>
        <taxon>Pterygota</taxon>
        <taxon>Neoptera</taxon>
        <taxon>Endopterygota</taxon>
        <taxon>Lepidoptera</taxon>
        <taxon>Glossata</taxon>
        <taxon>Ditrysia</taxon>
        <taxon>Tineoidea</taxon>
        <taxon>Psychidae</taxon>
        <taxon>Oiketicinae</taxon>
        <taxon>Eumeta</taxon>
    </lineage>
</organism>
<evidence type="ECO:0000313" key="11">
    <source>
        <dbReference type="EMBL" id="GBP39221.1"/>
    </source>
</evidence>
<dbReference type="InterPro" id="IPR001752">
    <property type="entry name" value="Kinesin_motor_dom"/>
</dbReference>
<evidence type="ECO:0000256" key="7">
    <source>
        <dbReference type="ARBA" id="ARBA00023212"/>
    </source>
</evidence>
<evidence type="ECO:0000256" key="3">
    <source>
        <dbReference type="ARBA" id="ARBA00022741"/>
    </source>
</evidence>
<comment type="subcellular location">
    <subcellularLocation>
        <location evidence="1">Cytoplasm</location>
        <location evidence="1">Cytoskeleton</location>
    </subcellularLocation>
</comment>
<dbReference type="PRINTS" id="PR00380">
    <property type="entry name" value="KINESINHEAVY"/>
</dbReference>
<evidence type="ECO:0000256" key="5">
    <source>
        <dbReference type="ARBA" id="ARBA00023054"/>
    </source>
</evidence>
<dbReference type="PROSITE" id="PS00411">
    <property type="entry name" value="KINESIN_MOTOR_1"/>
    <property type="match status" value="1"/>
</dbReference>
<dbReference type="OrthoDB" id="123929at2759"/>
<dbReference type="PANTHER" id="PTHR47968">
    <property type="entry name" value="CENTROMERE PROTEIN E"/>
    <property type="match status" value="1"/>
</dbReference>
<feature type="region of interest" description="Disordered" evidence="9">
    <location>
        <begin position="676"/>
        <end position="763"/>
    </location>
</feature>
<dbReference type="InterPro" id="IPR036961">
    <property type="entry name" value="Kinesin_motor_dom_sf"/>
</dbReference>
<feature type="compositionally biased region" description="Polar residues" evidence="9">
    <location>
        <begin position="1342"/>
        <end position="1352"/>
    </location>
</feature>
<evidence type="ECO:0000256" key="9">
    <source>
        <dbReference type="SAM" id="MobiDB-lite"/>
    </source>
</evidence>
<feature type="region of interest" description="Disordered" evidence="9">
    <location>
        <begin position="616"/>
        <end position="637"/>
    </location>
</feature>
<evidence type="ECO:0000256" key="2">
    <source>
        <dbReference type="ARBA" id="ARBA00022701"/>
    </source>
</evidence>
<dbReference type="InterPro" id="IPR019821">
    <property type="entry name" value="Kinesin_motor_CS"/>
</dbReference>
<comment type="similarity">
    <text evidence="8">Belongs to the TRAFAC class myosin-kinesin ATPase superfamily. Kinesin family.</text>
</comment>
<reference evidence="11 12" key="1">
    <citation type="journal article" date="2019" name="Commun. Biol.">
        <title>The bagworm genome reveals a unique fibroin gene that provides high tensile strength.</title>
        <authorList>
            <person name="Kono N."/>
            <person name="Nakamura H."/>
            <person name="Ohtoshi R."/>
            <person name="Tomita M."/>
            <person name="Numata K."/>
            <person name="Arakawa K."/>
        </authorList>
    </citation>
    <scope>NUCLEOTIDE SEQUENCE [LARGE SCALE GENOMIC DNA]</scope>
</reference>
<dbReference type="GO" id="GO:0008017">
    <property type="term" value="F:microtubule binding"/>
    <property type="evidence" value="ECO:0007669"/>
    <property type="project" value="InterPro"/>
</dbReference>
<dbReference type="InterPro" id="IPR027417">
    <property type="entry name" value="P-loop_NTPase"/>
</dbReference>
<name>A0A4C1VKZ9_EUMVA</name>
<keyword evidence="5" id="KW-0175">Coiled coil</keyword>
<evidence type="ECO:0000259" key="10">
    <source>
        <dbReference type="PROSITE" id="PS50067"/>
    </source>
</evidence>
<evidence type="ECO:0000256" key="6">
    <source>
        <dbReference type="ARBA" id="ARBA00023175"/>
    </source>
</evidence>
<keyword evidence="3 8" id="KW-0547">Nucleotide-binding</keyword>
<evidence type="ECO:0000256" key="8">
    <source>
        <dbReference type="PROSITE-ProRule" id="PRU00283"/>
    </source>
</evidence>
<comment type="caution">
    <text evidence="11">The sequence shown here is derived from an EMBL/GenBank/DDBJ whole genome shotgun (WGS) entry which is preliminary data.</text>
</comment>
<gene>
    <name evidence="11" type="primary">sub</name>
    <name evidence="11" type="ORF">EVAR_22625_1</name>
</gene>
<feature type="compositionally biased region" description="Basic and acidic residues" evidence="9">
    <location>
        <begin position="716"/>
        <end position="727"/>
    </location>
</feature>
<dbReference type="GO" id="GO:0007018">
    <property type="term" value="P:microtubule-based movement"/>
    <property type="evidence" value="ECO:0007669"/>
    <property type="project" value="InterPro"/>
</dbReference>
<dbReference type="GO" id="GO:0005874">
    <property type="term" value="C:microtubule"/>
    <property type="evidence" value="ECO:0007669"/>
    <property type="project" value="UniProtKB-KW"/>
</dbReference>
<dbReference type="SUPFAM" id="SSF52540">
    <property type="entry name" value="P-loop containing nucleoside triphosphate hydrolases"/>
    <property type="match status" value="1"/>
</dbReference>
<dbReference type="GO" id="GO:0005524">
    <property type="term" value="F:ATP binding"/>
    <property type="evidence" value="ECO:0007669"/>
    <property type="project" value="UniProtKB-UniRule"/>
</dbReference>
<dbReference type="STRING" id="151549.A0A4C1VKZ9"/>
<keyword evidence="6 8" id="KW-0505">Motor protein</keyword>
<keyword evidence="2" id="KW-0493">Microtubule</keyword>
<dbReference type="Gene3D" id="3.40.850.10">
    <property type="entry name" value="Kinesin motor domain"/>
    <property type="match status" value="1"/>
</dbReference>
<dbReference type="GO" id="GO:0003777">
    <property type="term" value="F:microtubule motor activity"/>
    <property type="evidence" value="ECO:0007669"/>
    <property type="project" value="InterPro"/>
</dbReference>
<dbReference type="InterPro" id="IPR027640">
    <property type="entry name" value="Kinesin-like_fam"/>
</dbReference>
<keyword evidence="4 8" id="KW-0067">ATP-binding</keyword>
<feature type="region of interest" description="Disordered" evidence="9">
    <location>
        <begin position="1340"/>
        <end position="1375"/>
    </location>
</feature>
<dbReference type="SMART" id="SM00129">
    <property type="entry name" value="KISc"/>
    <property type="match status" value="1"/>
</dbReference>
<dbReference type="EMBL" id="BGZK01000362">
    <property type="protein sequence ID" value="GBP39221.1"/>
    <property type="molecule type" value="Genomic_DNA"/>
</dbReference>
<evidence type="ECO:0000313" key="12">
    <source>
        <dbReference type="Proteomes" id="UP000299102"/>
    </source>
</evidence>
<dbReference type="PROSITE" id="PS50067">
    <property type="entry name" value="KINESIN_MOTOR_2"/>
    <property type="match status" value="1"/>
</dbReference>